<keyword evidence="2" id="KW-1185">Reference proteome</keyword>
<dbReference type="AlphaFoldDB" id="A0AAV4R6T4"/>
<accession>A0AAV4R6T4</accession>
<name>A0AAV4R6T4_9ARAC</name>
<comment type="caution">
    <text evidence="1">The sequence shown here is derived from an EMBL/GenBank/DDBJ whole genome shotgun (WGS) entry which is preliminary data.</text>
</comment>
<dbReference type="EMBL" id="BPLQ01005803">
    <property type="protein sequence ID" value="GIY17404.1"/>
    <property type="molecule type" value="Genomic_DNA"/>
</dbReference>
<protein>
    <recommendedName>
        <fullName evidence="3">Ycf15</fullName>
    </recommendedName>
</protein>
<gene>
    <name evidence="1" type="ORF">CDAR_1731</name>
</gene>
<organism evidence="1 2">
    <name type="scientific">Caerostris darwini</name>
    <dbReference type="NCBI Taxonomy" id="1538125"/>
    <lineage>
        <taxon>Eukaryota</taxon>
        <taxon>Metazoa</taxon>
        <taxon>Ecdysozoa</taxon>
        <taxon>Arthropoda</taxon>
        <taxon>Chelicerata</taxon>
        <taxon>Arachnida</taxon>
        <taxon>Araneae</taxon>
        <taxon>Araneomorphae</taxon>
        <taxon>Entelegynae</taxon>
        <taxon>Araneoidea</taxon>
        <taxon>Araneidae</taxon>
        <taxon>Caerostris</taxon>
    </lineage>
</organism>
<reference evidence="1 2" key="1">
    <citation type="submission" date="2021-06" db="EMBL/GenBank/DDBJ databases">
        <title>Caerostris darwini draft genome.</title>
        <authorList>
            <person name="Kono N."/>
            <person name="Arakawa K."/>
        </authorList>
    </citation>
    <scope>NUCLEOTIDE SEQUENCE [LARGE SCALE GENOMIC DNA]</scope>
</reference>
<sequence>MPTPFARVDKSDEKRNISQRRNKMIVAFALFPGPVELTTPLSSVIRSRQFFTSRDSFNSVGGLPYQSPDQARKENFYCSYFYEFS</sequence>
<proteinExistence type="predicted"/>
<evidence type="ECO:0008006" key="3">
    <source>
        <dbReference type="Google" id="ProtNLM"/>
    </source>
</evidence>
<evidence type="ECO:0000313" key="1">
    <source>
        <dbReference type="EMBL" id="GIY17404.1"/>
    </source>
</evidence>
<evidence type="ECO:0000313" key="2">
    <source>
        <dbReference type="Proteomes" id="UP001054837"/>
    </source>
</evidence>
<dbReference type="Proteomes" id="UP001054837">
    <property type="component" value="Unassembled WGS sequence"/>
</dbReference>